<reference evidence="3 4" key="1">
    <citation type="submission" date="2019-09" db="EMBL/GenBank/DDBJ databases">
        <title>Genome sequence of Adhaeribacter sp. M2.</title>
        <authorList>
            <person name="Srinivasan S."/>
        </authorList>
    </citation>
    <scope>NUCLEOTIDE SEQUENCE [LARGE SCALE GENOMIC DNA]</scope>
    <source>
        <strain evidence="3 4">M2</strain>
    </source>
</reference>
<dbReference type="PROSITE" id="PS50206">
    <property type="entry name" value="RHODANESE_3"/>
    <property type="match status" value="1"/>
</dbReference>
<dbReference type="PROSITE" id="PS00380">
    <property type="entry name" value="RHODANESE_1"/>
    <property type="match status" value="1"/>
</dbReference>
<keyword evidence="1" id="KW-0711">Selenium</keyword>
<protein>
    <submittedName>
        <fullName evidence="3">tRNA 2-selenouridine(34) synthase MnmH</fullName>
    </submittedName>
</protein>
<dbReference type="NCBIfam" id="NF008750">
    <property type="entry name" value="PRK11784.1-2"/>
    <property type="match status" value="1"/>
</dbReference>
<dbReference type="SUPFAM" id="SSF52821">
    <property type="entry name" value="Rhodanese/Cell cycle control phosphatase"/>
    <property type="match status" value="1"/>
</dbReference>
<dbReference type="InterPro" id="IPR017582">
    <property type="entry name" value="SelU"/>
</dbReference>
<dbReference type="Pfam" id="PF26341">
    <property type="entry name" value="AAA_SelU"/>
    <property type="match status" value="1"/>
</dbReference>
<dbReference type="GO" id="GO:0043828">
    <property type="term" value="F:tRNA 2-selenouridine synthase activity"/>
    <property type="evidence" value="ECO:0007669"/>
    <property type="project" value="InterPro"/>
</dbReference>
<keyword evidence="4" id="KW-1185">Reference proteome</keyword>
<dbReference type="InterPro" id="IPR058840">
    <property type="entry name" value="AAA_SelU"/>
</dbReference>
<sequence>MPINRIPISEVLSLKEHLPLLDIRSPKEFAAGHIPGALSFPLFSDEERHQIGTAYKQISQEKAVLMGLDFFGPNMSAMVKQAKKLAPGKEVLLHCWRGGMRSQSVAWLLDLAGFKVHLLDFGYKSYRHYALEQFGKKYRLLLIGGATGSGKTEILTELIKLNEPVIDLEKLANHKGSAFGTIGMPPQGTIEQFENDLALELAALNVSKTTWLEDESISIGKVNVPKPFHEQMRAAPVLKLEIPREVRVKKLAEEYCKVKKEVLSGSITKIQKRLGGLSTKEALAAIEAGDMEKMVEIALVYYDKAYQFELDHKENIQIINVPLETTNAAENAEILLNVAKKNGMLLR</sequence>
<evidence type="ECO:0000313" key="3">
    <source>
        <dbReference type="EMBL" id="KAA9325467.1"/>
    </source>
</evidence>
<gene>
    <name evidence="3" type="primary">mnmH</name>
    <name evidence="3" type="ORF">F0P94_17945</name>
</gene>
<dbReference type="GO" id="GO:0004792">
    <property type="term" value="F:thiosulfate-cyanide sulfurtransferase activity"/>
    <property type="evidence" value="ECO:0007669"/>
    <property type="project" value="InterPro"/>
</dbReference>
<accession>A0A5N1INI6</accession>
<dbReference type="Proteomes" id="UP000326570">
    <property type="component" value="Unassembled WGS sequence"/>
</dbReference>
<dbReference type="NCBIfam" id="TIGR03167">
    <property type="entry name" value="tRNA_sel_U_synt"/>
    <property type="match status" value="1"/>
</dbReference>
<proteinExistence type="predicted"/>
<evidence type="ECO:0000256" key="1">
    <source>
        <dbReference type="ARBA" id="ARBA00023266"/>
    </source>
</evidence>
<organism evidence="3 4">
    <name type="scientific">Adhaeribacter soli</name>
    <dbReference type="NCBI Taxonomy" id="2607655"/>
    <lineage>
        <taxon>Bacteria</taxon>
        <taxon>Pseudomonadati</taxon>
        <taxon>Bacteroidota</taxon>
        <taxon>Cytophagia</taxon>
        <taxon>Cytophagales</taxon>
        <taxon>Hymenobacteraceae</taxon>
        <taxon>Adhaeribacter</taxon>
    </lineage>
</organism>
<dbReference type="InterPro" id="IPR001307">
    <property type="entry name" value="Thiosulphate_STrfase_CS"/>
</dbReference>
<evidence type="ECO:0000259" key="2">
    <source>
        <dbReference type="PROSITE" id="PS50206"/>
    </source>
</evidence>
<dbReference type="Pfam" id="PF00581">
    <property type="entry name" value="Rhodanese"/>
    <property type="match status" value="1"/>
</dbReference>
<dbReference type="InterPro" id="IPR036873">
    <property type="entry name" value="Rhodanese-like_dom_sf"/>
</dbReference>
<dbReference type="AlphaFoldDB" id="A0A5N1INI6"/>
<dbReference type="SMART" id="SM00450">
    <property type="entry name" value="RHOD"/>
    <property type="match status" value="1"/>
</dbReference>
<dbReference type="Gene3D" id="3.40.250.10">
    <property type="entry name" value="Rhodanese-like domain"/>
    <property type="match status" value="1"/>
</dbReference>
<dbReference type="RefSeq" id="WP_150905637.1">
    <property type="nucleotide sequence ID" value="NZ_VTWT01000012.1"/>
</dbReference>
<dbReference type="InterPro" id="IPR001763">
    <property type="entry name" value="Rhodanese-like_dom"/>
</dbReference>
<dbReference type="PANTHER" id="PTHR30401:SF0">
    <property type="entry name" value="TRNA 2-SELENOURIDINE SYNTHASE"/>
    <property type="match status" value="1"/>
</dbReference>
<dbReference type="PANTHER" id="PTHR30401">
    <property type="entry name" value="TRNA 2-SELENOURIDINE SYNTHASE"/>
    <property type="match status" value="1"/>
</dbReference>
<dbReference type="GO" id="GO:0002098">
    <property type="term" value="P:tRNA wobble uridine modification"/>
    <property type="evidence" value="ECO:0007669"/>
    <property type="project" value="InterPro"/>
</dbReference>
<comment type="caution">
    <text evidence="3">The sequence shown here is derived from an EMBL/GenBank/DDBJ whole genome shotgun (WGS) entry which is preliminary data.</text>
</comment>
<feature type="domain" description="Rhodanese" evidence="2">
    <location>
        <begin position="14"/>
        <end position="135"/>
    </location>
</feature>
<dbReference type="EMBL" id="VTWT01000012">
    <property type="protein sequence ID" value="KAA9325467.1"/>
    <property type="molecule type" value="Genomic_DNA"/>
</dbReference>
<evidence type="ECO:0000313" key="4">
    <source>
        <dbReference type="Proteomes" id="UP000326570"/>
    </source>
</evidence>
<name>A0A5N1INI6_9BACT</name>